<evidence type="ECO:0000313" key="5">
    <source>
        <dbReference type="EMBL" id="GHC42385.1"/>
    </source>
</evidence>
<gene>
    <name evidence="5" type="ORF">GCM10010507_16230</name>
</gene>
<evidence type="ECO:0000256" key="3">
    <source>
        <dbReference type="SAM" id="MobiDB-lite"/>
    </source>
</evidence>
<dbReference type="CDD" id="cd04301">
    <property type="entry name" value="NAT_SF"/>
    <property type="match status" value="2"/>
</dbReference>
<keyword evidence="1" id="KW-0808">Transferase</keyword>
<dbReference type="PROSITE" id="PS51186">
    <property type="entry name" value="GNAT"/>
    <property type="match status" value="2"/>
</dbReference>
<comment type="caution">
    <text evidence="5">The sequence shown here is derived from an EMBL/GenBank/DDBJ whole genome shotgun (WGS) entry which is preliminary data.</text>
</comment>
<keyword evidence="2" id="KW-0012">Acyltransferase</keyword>
<proteinExistence type="predicted"/>
<dbReference type="Pfam" id="PF00583">
    <property type="entry name" value="Acetyltransf_1"/>
    <property type="match status" value="2"/>
</dbReference>
<organism evidence="5 6">
    <name type="scientific">Streptomyces cinnamoneus</name>
    <name type="common">Streptoverticillium cinnamoneum</name>
    <dbReference type="NCBI Taxonomy" id="53446"/>
    <lineage>
        <taxon>Bacteria</taxon>
        <taxon>Bacillati</taxon>
        <taxon>Actinomycetota</taxon>
        <taxon>Actinomycetes</taxon>
        <taxon>Kitasatosporales</taxon>
        <taxon>Streptomycetaceae</taxon>
        <taxon>Streptomyces</taxon>
        <taxon>Streptomyces cinnamoneus group</taxon>
    </lineage>
</organism>
<dbReference type="PANTHER" id="PTHR43877:SF2">
    <property type="entry name" value="AMINOALKYLPHOSPHONATE N-ACETYLTRANSFERASE-RELATED"/>
    <property type="match status" value="1"/>
</dbReference>
<dbReference type="InterPro" id="IPR000182">
    <property type="entry name" value="GNAT_dom"/>
</dbReference>
<dbReference type="EMBL" id="BMVB01000004">
    <property type="protein sequence ID" value="GHC42385.1"/>
    <property type="molecule type" value="Genomic_DNA"/>
</dbReference>
<name>A0A918TFA7_STRCJ</name>
<dbReference type="InterPro" id="IPR016181">
    <property type="entry name" value="Acyl_CoA_acyltransferase"/>
</dbReference>
<feature type="compositionally biased region" description="Basic and acidic residues" evidence="3">
    <location>
        <begin position="13"/>
        <end position="22"/>
    </location>
</feature>
<dbReference type="Proteomes" id="UP000646244">
    <property type="component" value="Unassembled WGS sequence"/>
</dbReference>
<dbReference type="PANTHER" id="PTHR43877">
    <property type="entry name" value="AMINOALKYLPHOSPHONATE N-ACETYLTRANSFERASE-RELATED-RELATED"/>
    <property type="match status" value="1"/>
</dbReference>
<dbReference type="GO" id="GO:0016747">
    <property type="term" value="F:acyltransferase activity, transferring groups other than amino-acyl groups"/>
    <property type="evidence" value="ECO:0007669"/>
    <property type="project" value="InterPro"/>
</dbReference>
<reference evidence="5" key="1">
    <citation type="journal article" date="2014" name="Int. J. Syst. Evol. Microbiol.">
        <title>Complete genome sequence of Corynebacterium casei LMG S-19264T (=DSM 44701T), isolated from a smear-ripened cheese.</title>
        <authorList>
            <consortium name="US DOE Joint Genome Institute (JGI-PGF)"/>
            <person name="Walter F."/>
            <person name="Albersmeier A."/>
            <person name="Kalinowski J."/>
            <person name="Ruckert C."/>
        </authorList>
    </citation>
    <scope>NUCLEOTIDE SEQUENCE</scope>
    <source>
        <strain evidence="5">JCM 4633</strain>
    </source>
</reference>
<accession>A0A918TFA7</accession>
<dbReference type="RefSeq" id="WP_190108973.1">
    <property type="nucleotide sequence ID" value="NZ_BMVB01000004.1"/>
</dbReference>
<evidence type="ECO:0000256" key="2">
    <source>
        <dbReference type="ARBA" id="ARBA00023315"/>
    </source>
</evidence>
<dbReference type="InterPro" id="IPR050832">
    <property type="entry name" value="Bact_Acetyltransf"/>
</dbReference>
<feature type="domain" description="N-acetyltransferase" evidence="4">
    <location>
        <begin position="133"/>
        <end position="274"/>
    </location>
</feature>
<dbReference type="Gene3D" id="3.40.630.30">
    <property type="match status" value="2"/>
</dbReference>
<feature type="domain" description="N-acetyltransferase" evidence="4">
    <location>
        <begin position="1"/>
        <end position="122"/>
    </location>
</feature>
<evidence type="ECO:0000256" key="1">
    <source>
        <dbReference type="ARBA" id="ARBA00022679"/>
    </source>
</evidence>
<evidence type="ECO:0000313" key="6">
    <source>
        <dbReference type="Proteomes" id="UP000646244"/>
    </source>
</evidence>
<evidence type="ECO:0000259" key="4">
    <source>
        <dbReference type="PROSITE" id="PS51186"/>
    </source>
</evidence>
<sequence length="274" mass="29209">MTTTLRPTAPEQRTGDGGRSRSYEVCVNSRPVGRIDLAMDTRFGPGFGRIERLAIDERDRHRGRGTVAALAAEEVLRSWGCTQITVSVPAGAGTALGLAAALGYAERNRNLAKPLTAAPALPAGSVARPMGEEEYGRWREAEKAAYVQEWVDRGVPRPHAEAKAERDDALLLPQGPATPGTILRILAHEGTDVGTLWAAVRPGGSAWVFGVEVAAPHRGRGHGRTLMLLAERESLAAGAAALELNVFAANSPALGLYASLGYEPTEIHLYKLLH</sequence>
<protein>
    <submittedName>
        <fullName evidence="5">N-acetyltransferase</fullName>
    </submittedName>
</protein>
<reference evidence="5" key="2">
    <citation type="submission" date="2020-09" db="EMBL/GenBank/DDBJ databases">
        <authorList>
            <person name="Sun Q."/>
            <person name="Ohkuma M."/>
        </authorList>
    </citation>
    <scope>NUCLEOTIDE SEQUENCE</scope>
    <source>
        <strain evidence="5">JCM 4633</strain>
    </source>
</reference>
<feature type="region of interest" description="Disordered" evidence="3">
    <location>
        <begin position="1"/>
        <end position="22"/>
    </location>
</feature>
<dbReference type="AlphaFoldDB" id="A0A918TFA7"/>
<dbReference type="SUPFAM" id="SSF55729">
    <property type="entry name" value="Acyl-CoA N-acyltransferases (Nat)"/>
    <property type="match status" value="2"/>
</dbReference>